<dbReference type="NCBIfam" id="NF047658">
    <property type="entry name" value="HYC_CC_PP"/>
    <property type="match status" value="1"/>
</dbReference>
<dbReference type="Pfam" id="PF26622">
    <property type="entry name" value="DUF8199"/>
    <property type="match status" value="1"/>
</dbReference>
<evidence type="ECO:0000313" key="2">
    <source>
        <dbReference type="Proteomes" id="UP001500507"/>
    </source>
</evidence>
<sequence length="149" mass="16742">MFALFRIFAPVKKVAQHITAGLLALLVLFSSVSFTVDMHYCGGHLVDLAINHEAESCSMEQLFDHPSEGLQALMSSCCKDKQITMIGEDHEVPSFSAEKDLDVPVHAITHSYLYDATMIRLDQVIPFNAEYPPPLPQRPLFILYESYLI</sequence>
<dbReference type="EMBL" id="BAAAFG010000016">
    <property type="protein sequence ID" value="GAA0873117.1"/>
    <property type="molecule type" value="Genomic_DNA"/>
</dbReference>
<comment type="caution">
    <text evidence="1">The sequence shown here is derived from an EMBL/GenBank/DDBJ whole genome shotgun (WGS) entry which is preliminary data.</text>
</comment>
<proteinExistence type="predicted"/>
<evidence type="ECO:0000313" key="1">
    <source>
        <dbReference type="EMBL" id="GAA0873117.1"/>
    </source>
</evidence>
<dbReference type="InterPro" id="IPR058060">
    <property type="entry name" value="HYC_CC_PP"/>
</dbReference>
<organism evidence="1 2">
    <name type="scientific">Gangjinia marincola</name>
    <dbReference type="NCBI Taxonomy" id="578463"/>
    <lineage>
        <taxon>Bacteria</taxon>
        <taxon>Pseudomonadati</taxon>
        <taxon>Bacteroidota</taxon>
        <taxon>Flavobacteriia</taxon>
        <taxon>Flavobacteriales</taxon>
        <taxon>Flavobacteriaceae</taxon>
        <taxon>Gangjinia</taxon>
    </lineage>
</organism>
<accession>A0ABP3XX36</accession>
<keyword evidence="2" id="KW-1185">Reference proteome</keyword>
<dbReference type="Proteomes" id="UP001500507">
    <property type="component" value="Unassembled WGS sequence"/>
</dbReference>
<gene>
    <name evidence="1" type="ORF">GCM10009117_22640</name>
</gene>
<protein>
    <submittedName>
        <fullName evidence="1">Uncharacterized protein</fullName>
    </submittedName>
</protein>
<reference evidence="2" key="1">
    <citation type="journal article" date="2019" name="Int. J. Syst. Evol. Microbiol.">
        <title>The Global Catalogue of Microorganisms (GCM) 10K type strain sequencing project: providing services to taxonomists for standard genome sequencing and annotation.</title>
        <authorList>
            <consortium name="The Broad Institute Genomics Platform"/>
            <consortium name="The Broad Institute Genome Sequencing Center for Infectious Disease"/>
            <person name="Wu L."/>
            <person name="Ma J."/>
        </authorList>
    </citation>
    <scope>NUCLEOTIDE SEQUENCE [LARGE SCALE GENOMIC DNA]</scope>
    <source>
        <strain evidence="2">JCM 16082</strain>
    </source>
</reference>
<dbReference type="InterPro" id="IPR058512">
    <property type="entry name" value="DUF8199"/>
</dbReference>
<name>A0ABP3XX36_9FLAO</name>